<dbReference type="SMART" id="SM00166">
    <property type="entry name" value="UBX"/>
    <property type="match status" value="1"/>
</dbReference>
<reference evidence="7 8" key="1">
    <citation type="submission" date="2018-08" db="EMBL/GenBank/DDBJ databases">
        <title>Aphanomyces genome sequencing and annotation.</title>
        <authorList>
            <person name="Minardi D."/>
            <person name="Oidtmann B."/>
            <person name="Van Der Giezen M."/>
            <person name="Studholme D.J."/>
        </authorList>
    </citation>
    <scope>NUCLEOTIDE SEQUENCE [LARGE SCALE GENOMIC DNA]</scope>
    <source>
        <strain evidence="6 8">FDL457</strain>
        <strain evidence="5 7">Kv</strain>
    </source>
</reference>
<evidence type="ECO:0000313" key="5">
    <source>
        <dbReference type="EMBL" id="RHY11683.1"/>
    </source>
</evidence>
<dbReference type="InterPro" id="IPR050730">
    <property type="entry name" value="UBX_domain-protein"/>
</dbReference>
<dbReference type="VEuPathDB" id="FungiDB:H257_02359"/>
<dbReference type="EMBL" id="QUSZ01004992">
    <property type="protein sequence ID" value="RHY11683.1"/>
    <property type="molecule type" value="Genomic_DNA"/>
</dbReference>
<evidence type="ECO:0000313" key="7">
    <source>
        <dbReference type="Proteomes" id="UP000265427"/>
    </source>
</evidence>
<dbReference type="AlphaFoldDB" id="A0A397AV79"/>
<dbReference type="InterPro" id="IPR006577">
    <property type="entry name" value="UAS"/>
</dbReference>
<dbReference type="InterPro" id="IPR001012">
    <property type="entry name" value="UBX_dom"/>
</dbReference>
<evidence type="ECO:0000256" key="3">
    <source>
        <dbReference type="SAM" id="MobiDB-lite"/>
    </source>
</evidence>
<keyword evidence="1 2" id="KW-0175">Coiled coil</keyword>
<organism evidence="5 7">
    <name type="scientific">Aphanomyces astaci</name>
    <name type="common">Crayfish plague agent</name>
    <dbReference type="NCBI Taxonomy" id="112090"/>
    <lineage>
        <taxon>Eukaryota</taxon>
        <taxon>Sar</taxon>
        <taxon>Stramenopiles</taxon>
        <taxon>Oomycota</taxon>
        <taxon>Saprolegniomycetes</taxon>
        <taxon>Saprolegniales</taxon>
        <taxon>Verrucalvaceae</taxon>
        <taxon>Aphanomyces</taxon>
    </lineage>
</organism>
<comment type="caution">
    <text evidence="5">The sequence shown here is derived from an EMBL/GenBank/DDBJ whole genome shotgun (WGS) entry which is preliminary data.</text>
</comment>
<feature type="domain" description="UBX" evidence="4">
    <location>
        <begin position="298"/>
        <end position="383"/>
    </location>
</feature>
<dbReference type="Proteomes" id="UP000286510">
    <property type="component" value="Unassembled WGS sequence"/>
</dbReference>
<evidence type="ECO:0000313" key="8">
    <source>
        <dbReference type="Proteomes" id="UP000286510"/>
    </source>
</evidence>
<dbReference type="PANTHER" id="PTHR23322:SF1">
    <property type="entry name" value="FAS-ASSOCIATED FACTOR 2"/>
    <property type="match status" value="1"/>
</dbReference>
<protein>
    <recommendedName>
        <fullName evidence="4">UBX domain-containing protein</fullName>
    </recommendedName>
</protein>
<dbReference type="Proteomes" id="UP000265427">
    <property type="component" value="Unassembled WGS sequence"/>
</dbReference>
<proteinExistence type="predicted"/>
<dbReference type="GO" id="GO:0043130">
    <property type="term" value="F:ubiquitin binding"/>
    <property type="evidence" value="ECO:0007669"/>
    <property type="project" value="TreeGrafter"/>
</dbReference>
<evidence type="ECO:0000256" key="1">
    <source>
        <dbReference type="ARBA" id="ARBA00023054"/>
    </source>
</evidence>
<dbReference type="Pfam" id="PF00789">
    <property type="entry name" value="UBX"/>
    <property type="match status" value="1"/>
</dbReference>
<evidence type="ECO:0000313" key="6">
    <source>
        <dbReference type="EMBL" id="RHZ33506.1"/>
    </source>
</evidence>
<dbReference type="InterPro" id="IPR029071">
    <property type="entry name" value="Ubiquitin-like_domsf"/>
</dbReference>
<sequence>MAEVATGLRRRVGHAEEGGNLDATTSQLSPLPASPDAIASAASPPTSSASLWQWIFGTQARDSPEDMAAALHNSLRQEYGDRCPDFMHVPFREATTLAKTEGKFLLIYLHSEVHQDAAAFCKNSLCTDDVQAFAAAHDNVLFWAGSVLAPEGYSVSLSLGAASFPFLCMVLSTPRGLNIVDKVQGNVPKTALVTRLSVAVQRNQQHLAAARAQELFRFYSTEAQLLREQQDEEYQQSLEADRRKVEEEALRQAQEEEQARQLSIRLQEEADAARRAAAERESAIKAKRSRLANGPVTKGKDTAFLRLQLHNGTKLERLFWASDTFHTVRDFVDVAFFERDIAIVRYELATNYPRKCWGLDQSHVTLQDAVRWLGLTPQALLYVQDLDS</sequence>
<dbReference type="GO" id="GO:0005783">
    <property type="term" value="C:endoplasmic reticulum"/>
    <property type="evidence" value="ECO:0007669"/>
    <property type="project" value="TreeGrafter"/>
</dbReference>
<dbReference type="PANTHER" id="PTHR23322">
    <property type="entry name" value="FAS-ASSOCIATED PROTEIN"/>
    <property type="match status" value="1"/>
</dbReference>
<dbReference type="SUPFAM" id="SSF54236">
    <property type="entry name" value="Ubiquitin-like"/>
    <property type="match status" value="1"/>
</dbReference>
<feature type="coiled-coil region" evidence="2">
    <location>
        <begin position="235"/>
        <end position="276"/>
    </location>
</feature>
<dbReference type="SUPFAM" id="SSF52833">
    <property type="entry name" value="Thioredoxin-like"/>
    <property type="match status" value="1"/>
</dbReference>
<evidence type="ECO:0000256" key="2">
    <source>
        <dbReference type="SAM" id="Coils"/>
    </source>
</evidence>
<feature type="compositionally biased region" description="Low complexity" evidence="3">
    <location>
        <begin position="28"/>
        <end position="44"/>
    </location>
</feature>
<dbReference type="EMBL" id="QUTF01010029">
    <property type="protein sequence ID" value="RHZ33506.1"/>
    <property type="molecule type" value="Genomic_DNA"/>
</dbReference>
<dbReference type="SMART" id="SM00594">
    <property type="entry name" value="UAS"/>
    <property type="match status" value="1"/>
</dbReference>
<dbReference type="PROSITE" id="PS50033">
    <property type="entry name" value="UBX"/>
    <property type="match status" value="1"/>
</dbReference>
<accession>A0A397AV79</accession>
<name>A0A397AV79_APHAT</name>
<dbReference type="Gene3D" id="3.40.30.10">
    <property type="entry name" value="Glutaredoxin"/>
    <property type="match status" value="1"/>
</dbReference>
<evidence type="ECO:0000259" key="4">
    <source>
        <dbReference type="PROSITE" id="PS50033"/>
    </source>
</evidence>
<dbReference type="Gene3D" id="3.10.20.90">
    <property type="entry name" value="Phosphatidylinositol 3-kinase Catalytic Subunit, Chain A, domain 1"/>
    <property type="match status" value="1"/>
</dbReference>
<dbReference type="InterPro" id="IPR036249">
    <property type="entry name" value="Thioredoxin-like_sf"/>
</dbReference>
<gene>
    <name evidence="6" type="ORF">DYB26_011197</name>
    <name evidence="5" type="ORF">DYB36_000108</name>
</gene>
<dbReference type="GO" id="GO:0036503">
    <property type="term" value="P:ERAD pathway"/>
    <property type="evidence" value="ECO:0007669"/>
    <property type="project" value="TreeGrafter"/>
</dbReference>
<dbReference type="CDD" id="cd01767">
    <property type="entry name" value="UBX"/>
    <property type="match status" value="1"/>
</dbReference>
<feature type="region of interest" description="Disordered" evidence="3">
    <location>
        <begin position="1"/>
        <end position="44"/>
    </location>
</feature>